<dbReference type="Pfam" id="PF00201">
    <property type="entry name" value="UDPGT"/>
    <property type="match status" value="1"/>
</dbReference>
<evidence type="ECO:0000256" key="5">
    <source>
        <dbReference type="RuleBase" id="RU362059"/>
    </source>
</evidence>
<keyword evidence="5" id="KW-0812">Transmembrane</keyword>
<dbReference type="EnsemblMetazoa" id="AAEL000687-RA">
    <property type="protein sequence ID" value="AAEL000687-PA"/>
    <property type="gene ID" value="AAEL000687"/>
</dbReference>
<dbReference type="SUPFAM" id="SSF53756">
    <property type="entry name" value="UDP-Glycosyltransferase/glycogen phosphorylase"/>
    <property type="match status" value="1"/>
</dbReference>
<reference evidence="6 7" key="1">
    <citation type="submission" date="2017-06" db="EMBL/GenBank/DDBJ databases">
        <title>Aedes aegypti genome working group (AGWG) sequencing and assembly.</title>
        <authorList>
            <consortium name="Aedes aegypti Genome Working Group (AGWG)"/>
            <person name="Matthews B.J."/>
        </authorList>
    </citation>
    <scope>NUCLEOTIDE SEQUENCE [LARGE SCALE GENOMIC DNA]</scope>
    <source>
        <strain evidence="6 7">LVP_AGWG</strain>
    </source>
</reference>
<dbReference type="InterPro" id="IPR035595">
    <property type="entry name" value="UDP_glycos_trans_CS"/>
</dbReference>
<dbReference type="InterPro" id="IPR050271">
    <property type="entry name" value="UDP-glycosyltransferase"/>
</dbReference>
<keyword evidence="2 4" id="KW-0328">Glycosyltransferase</keyword>
<dbReference type="OrthoDB" id="5835829at2759"/>
<dbReference type="InterPro" id="IPR002213">
    <property type="entry name" value="UDP_glucos_trans"/>
</dbReference>
<evidence type="ECO:0000256" key="1">
    <source>
        <dbReference type="ARBA" id="ARBA00009995"/>
    </source>
</evidence>
<reference evidence="6" key="2">
    <citation type="submission" date="2020-05" db="UniProtKB">
        <authorList>
            <consortium name="EnsemblMetazoa"/>
        </authorList>
    </citation>
    <scope>IDENTIFICATION</scope>
    <source>
        <strain evidence="6">LVP_AGWG</strain>
    </source>
</reference>
<keyword evidence="3 4" id="KW-0808">Transferase</keyword>
<dbReference type="Proteomes" id="UP000008820">
    <property type="component" value="Chromosome 2"/>
</dbReference>
<comment type="subcellular location">
    <subcellularLocation>
        <location evidence="5">Membrane</location>
        <topology evidence="5">Single-pass membrane protein</topology>
    </subcellularLocation>
</comment>
<dbReference type="PANTHER" id="PTHR48043:SF114">
    <property type="entry name" value="IP04436P-RELATED"/>
    <property type="match status" value="1"/>
</dbReference>
<name>A0A1S4EWK0_AEDAE</name>
<feature type="signal peptide" evidence="5">
    <location>
        <begin position="1"/>
        <end position="23"/>
    </location>
</feature>
<keyword evidence="5" id="KW-1133">Transmembrane helix</keyword>
<evidence type="ECO:0000256" key="3">
    <source>
        <dbReference type="ARBA" id="ARBA00022679"/>
    </source>
</evidence>
<dbReference type="CDD" id="cd03784">
    <property type="entry name" value="GT1_Gtf-like"/>
    <property type="match status" value="1"/>
</dbReference>
<feature type="chain" id="PRO_5036529596" description="UDP-glucuronosyltransferase" evidence="5">
    <location>
        <begin position="24"/>
        <end position="523"/>
    </location>
</feature>
<dbReference type="AlphaFoldDB" id="A0A1S4EWK0"/>
<comment type="similarity">
    <text evidence="1 4">Belongs to the UDP-glycosyltransferase family.</text>
</comment>
<organism evidence="6 7">
    <name type="scientific">Aedes aegypti</name>
    <name type="common">Yellowfever mosquito</name>
    <name type="synonym">Culex aegypti</name>
    <dbReference type="NCBI Taxonomy" id="7159"/>
    <lineage>
        <taxon>Eukaryota</taxon>
        <taxon>Metazoa</taxon>
        <taxon>Ecdysozoa</taxon>
        <taxon>Arthropoda</taxon>
        <taxon>Hexapoda</taxon>
        <taxon>Insecta</taxon>
        <taxon>Pterygota</taxon>
        <taxon>Neoptera</taxon>
        <taxon>Endopterygota</taxon>
        <taxon>Diptera</taxon>
        <taxon>Nematocera</taxon>
        <taxon>Culicoidea</taxon>
        <taxon>Culicidae</taxon>
        <taxon>Culicinae</taxon>
        <taxon>Aedini</taxon>
        <taxon>Aedes</taxon>
        <taxon>Stegomyia</taxon>
    </lineage>
</organism>
<dbReference type="EC" id="2.4.1.17" evidence="5"/>
<dbReference type="VEuPathDB" id="VectorBase:AAEL000687"/>
<dbReference type="FunFam" id="3.40.50.2000:FF:000050">
    <property type="entry name" value="UDP-glucuronosyltransferase"/>
    <property type="match status" value="1"/>
</dbReference>
<evidence type="ECO:0000313" key="7">
    <source>
        <dbReference type="Proteomes" id="UP000008820"/>
    </source>
</evidence>
<accession>A0A1S4EWK0</accession>
<proteinExistence type="inferred from homology"/>
<dbReference type="InParanoid" id="A0A1S4EWK0"/>
<keyword evidence="5" id="KW-0732">Signal</keyword>
<evidence type="ECO:0000313" key="6">
    <source>
        <dbReference type="EnsemblMetazoa" id="AAEL000687-PA"/>
    </source>
</evidence>
<dbReference type="GO" id="GO:0016020">
    <property type="term" value="C:membrane"/>
    <property type="evidence" value="ECO:0007669"/>
    <property type="project" value="UniProtKB-SubCell"/>
</dbReference>
<feature type="transmembrane region" description="Helical" evidence="5">
    <location>
        <begin position="483"/>
        <end position="502"/>
    </location>
</feature>
<dbReference type="GO" id="GO:0015020">
    <property type="term" value="F:glucuronosyltransferase activity"/>
    <property type="evidence" value="ECO:0007669"/>
    <property type="project" value="UniProtKB-EC"/>
</dbReference>
<sequence length="523" mass="58802">MRLGSFYLLLWVVIDTALEHASSYRILGLFAHPGLSHFKVFHPIMRGLAEAGHQVTVVSYFPSLDKPHPNYEDFTFQGQELLTNAFSLEGFSRRTFLDNFVEFYELASWGFETCSSALNSPAMDKVLALHRSKPYDLIVTEFFSTDCMLGVSHVMKVPFVGLSSCALMPWHYGRVGLPDSPSYIPSEFSTFSERMSFWERFENWFVIRSVNLLYRIVEWNDNRLLTAKFGKGIPSVREIARNTSLILVNQHYTLSGARPLVPAVVEIGGVHIQNQKPLPTDVQKILDDSPEGVIVISWGSVLRASTLPQEKRDAIVNALRRLPMKVVWKWEDDSPKGLPKNVIVRKWLPQRDVLCHPNVRLFLSHGGLLGVSEAVHCSVPVVVTPIYGDQFLNAAALVNRGMGVTMHYNKITAEYVYQCIQTALHASIREAAIAVSEAYRHRPHTPVELAVWSIENVLKNGARRLEKSHGSELSMVVYNSWDVGLAFGIMMVLSLAAVVAISRKLSNVLFKKPKHASSKSKKL</sequence>
<evidence type="ECO:0000256" key="2">
    <source>
        <dbReference type="ARBA" id="ARBA00022676"/>
    </source>
</evidence>
<gene>
    <name evidence="6" type="primary">5565896</name>
</gene>
<keyword evidence="5" id="KW-0472">Membrane</keyword>
<evidence type="ECO:0000256" key="4">
    <source>
        <dbReference type="RuleBase" id="RU003718"/>
    </source>
</evidence>
<protein>
    <recommendedName>
        <fullName evidence="5">UDP-glucuronosyltransferase</fullName>
        <ecNumber evidence="5">2.4.1.17</ecNumber>
    </recommendedName>
</protein>
<keyword evidence="7" id="KW-1185">Reference proteome</keyword>
<comment type="catalytic activity">
    <reaction evidence="5">
        <text>glucuronate acceptor + UDP-alpha-D-glucuronate = acceptor beta-D-glucuronoside + UDP + H(+)</text>
        <dbReference type="Rhea" id="RHEA:21032"/>
        <dbReference type="ChEBI" id="CHEBI:15378"/>
        <dbReference type="ChEBI" id="CHEBI:58052"/>
        <dbReference type="ChEBI" id="CHEBI:58223"/>
        <dbReference type="ChEBI" id="CHEBI:132367"/>
        <dbReference type="ChEBI" id="CHEBI:132368"/>
        <dbReference type="EC" id="2.4.1.17"/>
    </reaction>
</comment>
<dbReference type="FunFam" id="3.40.50.2000:FF:000144">
    <property type="entry name" value="UDP-glucuronosyltransferase"/>
    <property type="match status" value="1"/>
</dbReference>
<dbReference type="PANTHER" id="PTHR48043">
    <property type="entry name" value="EG:EG0003.4 PROTEIN-RELATED"/>
    <property type="match status" value="1"/>
</dbReference>
<dbReference type="PROSITE" id="PS00375">
    <property type="entry name" value="UDPGT"/>
    <property type="match status" value="1"/>
</dbReference>
<dbReference type="Gene3D" id="3.40.50.2000">
    <property type="entry name" value="Glycogen Phosphorylase B"/>
    <property type="match status" value="2"/>
</dbReference>